<dbReference type="InterPro" id="IPR002110">
    <property type="entry name" value="Ankyrin_rpt"/>
</dbReference>
<protein>
    <submittedName>
        <fullName evidence="5">Uncharacterized protein</fullName>
    </submittedName>
</protein>
<evidence type="ECO:0000313" key="6">
    <source>
        <dbReference type="Proteomes" id="UP000822688"/>
    </source>
</evidence>
<reference evidence="5" key="1">
    <citation type="submission" date="2020-06" db="EMBL/GenBank/DDBJ databases">
        <title>WGS assembly of Ceratodon purpureus strain R40.</title>
        <authorList>
            <person name="Carey S.B."/>
            <person name="Jenkins J."/>
            <person name="Shu S."/>
            <person name="Lovell J.T."/>
            <person name="Sreedasyam A."/>
            <person name="Maumus F."/>
            <person name="Tiley G.P."/>
            <person name="Fernandez-Pozo N."/>
            <person name="Barry K."/>
            <person name="Chen C."/>
            <person name="Wang M."/>
            <person name="Lipzen A."/>
            <person name="Daum C."/>
            <person name="Saski C.A."/>
            <person name="Payton A.C."/>
            <person name="Mcbreen J.C."/>
            <person name="Conrad R.E."/>
            <person name="Kollar L.M."/>
            <person name="Olsson S."/>
            <person name="Huttunen S."/>
            <person name="Landis J.B."/>
            <person name="Wickett N.J."/>
            <person name="Johnson M.G."/>
            <person name="Rensing S.A."/>
            <person name="Grimwood J."/>
            <person name="Schmutz J."/>
            <person name="Mcdaniel S.F."/>
        </authorList>
    </citation>
    <scope>NUCLEOTIDE SEQUENCE</scope>
    <source>
        <strain evidence="5">R40</strain>
    </source>
</reference>
<evidence type="ECO:0000313" key="5">
    <source>
        <dbReference type="EMBL" id="KAG0564581.1"/>
    </source>
</evidence>
<keyword evidence="1" id="KW-0677">Repeat</keyword>
<dbReference type="Pfam" id="PF00023">
    <property type="entry name" value="Ank"/>
    <property type="match status" value="1"/>
</dbReference>
<evidence type="ECO:0000256" key="2">
    <source>
        <dbReference type="ARBA" id="ARBA00023043"/>
    </source>
</evidence>
<sequence>MSAEEGEEEDEEDAFAEKIVGKTMCEAADEGSMEEIKLALWREEGIDVQDPENGDSCLMKAIKGGYLEIARLILDVGININLANFFGDTALHWACTRGFEDLVVELVHRGAHINAQGEYKNTPLHLACSNNQEAIASFLLMEGADVTIRNEFGNDPLVMCANHKIKVKVKAVKDEGDAARERMKKELKDTLEERELKSKLEKMKQEKEEEQKRQREAWIKSKVDEVLAAEKKIDDEEAAIEAARQAELKRIEDERIAAELAAIKAKEKKAAKKAKKKGKKK</sequence>
<dbReference type="PANTHER" id="PTHR24171:SF8">
    <property type="entry name" value="BRCA1-ASSOCIATED RING DOMAIN PROTEIN 1"/>
    <property type="match status" value="1"/>
</dbReference>
<dbReference type="GO" id="GO:0085020">
    <property type="term" value="P:protein K6-linked ubiquitination"/>
    <property type="evidence" value="ECO:0007669"/>
    <property type="project" value="TreeGrafter"/>
</dbReference>
<dbReference type="GO" id="GO:0004842">
    <property type="term" value="F:ubiquitin-protein transferase activity"/>
    <property type="evidence" value="ECO:0007669"/>
    <property type="project" value="TreeGrafter"/>
</dbReference>
<dbReference type="PRINTS" id="PR01415">
    <property type="entry name" value="ANKYRIN"/>
</dbReference>
<dbReference type="AlphaFoldDB" id="A0A8T0GXS8"/>
<dbReference type="Pfam" id="PF12796">
    <property type="entry name" value="Ank_2"/>
    <property type="match status" value="1"/>
</dbReference>
<feature type="repeat" description="ANK" evidence="3">
    <location>
        <begin position="86"/>
        <end position="118"/>
    </location>
</feature>
<feature type="repeat" description="ANK" evidence="3">
    <location>
        <begin position="53"/>
        <end position="85"/>
    </location>
</feature>
<comment type="caution">
    <text evidence="5">The sequence shown here is derived from an EMBL/GenBank/DDBJ whole genome shotgun (WGS) entry which is preliminary data.</text>
</comment>
<dbReference type="PROSITE" id="PS50088">
    <property type="entry name" value="ANK_REPEAT"/>
    <property type="match status" value="3"/>
</dbReference>
<dbReference type="SMART" id="SM00248">
    <property type="entry name" value="ANK"/>
    <property type="match status" value="3"/>
</dbReference>
<accession>A0A8T0GXS8</accession>
<keyword evidence="2 3" id="KW-0040">ANK repeat</keyword>
<dbReference type="EMBL" id="CM026429">
    <property type="protein sequence ID" value="KAG0564580.1"/>
    <property type="molecule type" value="Genomic_DNA"/>
</dbReference>
<dbReference type="PANTHER" id="PTHR24171">
    <property type="entry name" value="ANKYRIN REPEAT DOMAIN-CONTAINING PROTEIN 39-RELATED"/>
    <property type="match status" value="1"/>
</dbReference>
<name>A0A8T0GXS8_CERPU</name>
<organism evidence="5 6">
    <name type="scientific">Ceratodon purpureus</name>
    <name type="common">Fire moss</name>
    <name type="synonym">Dicranum purpureum</name>
    <dbReference type="NCBI Taxonomy" id="3225"/>
    <lineage>
        <taxon>Eukaryota</taxon>
        <taxon>Viridiplantae</taxon>
        <taxon>Streptophyta</taxon>
        <taxon>Embryophyta</taxon>
        <taxon>Bryophyta</taxon>
        <taxon>Bryophytina</taxon>
        <taxon>Bryopsida</taxon>
        <taxon>Dicranidae</taxon>
        <taxon>Pseudoditrichales</taxon>
        <taxon>Ditrichaceae</taxon>
        <taxon>Ceratodon</taxon>
    </lineage>
</organism>
<evidence type="ECO:0000256" key="3">
    <source>
        <dbReference type="PROSITE-ProRule" id="PRU00023"/>
    </source>
</evidence>
<keyword evidence="6" id="KW-1185">Reference proteome</keyword>
<evidence type="ECO:0000256" key="4">
    <source>
        <dbReference type="SAM" id="Coils"/>
    </source>
</evidence>
<feature type="repeat" description="ANK" evidence="3">
    <location>
        <begin position="119"/>
        <end position="151"/>
    </location>
</feature>
<gene>
    <name evidence="5" type="ORF">KC19_8G122600</name>
</gene>
<dbReference type="InterPro" id="IPR036770">
    <property type="entry name" value="Ankyrin_rpt-contain_sf"/>
</dbReference>
<proteinExistence type="predicted"/>
<dbReference type="Gene3D" id="1.25.40.20">
    <property type="entry name" value="Ankyrin repeat-containing domain"/>
    <property type="match status" value="1"/>
</dbReference>
<keyword evidence="4" id="KW-0175">Coiled coil</keyword>
<feature type="coiled-coil region" evidence="4">
    <location>
        <begin position="173"/>
        <end position="268"/>
    </location>
</feature>
<evidence type="ECO:0000256" key="1">
    <source>
        <dbReference type="ARBA" id="ARBA00022737"/>
    </source>
</evidence>
<dbReference type="PROSITE" id="PS50297">
    <property type="entry name" value="ANK_REP_REGION"/>
    <property type="match status" value="3"/>
</dbReference>
<dbReference type="EMBL" id="CM026429">
    <property type="protein sequence ID" value="KAG0564581.1"/>
    <property type="molecule type" value="Genomic_DNA"/>
</dbReference>
<dbReference type="Proteomes" id="UP000822688">
    <property type="component" value="Chromosome 8"/>
</dbReference>
<dbReference type="SUPFAM" id="SSF48403">
    <property type="entry name" value="Ankyrin repeat"/>
    <property type="match status" value="1"/>
</dbReference>